<sequence>MTLTDVTNSNMKICKQLDDYTCGLIIGRYLGKAKHHSNFTYNKTGTGVIVKRSERPLKLSEREQRTVVRNFREQQFVSFVEHTIQLKDAGINIHPQTLSIYARRNGFGSYTSASLPILKPSQIKKRFTWAR</sequence>
<accession>A0A0B7NQU8</accession>
<dbReference type="GO" id="GO:0006313">
    <property type="term" value="P:DNA transposition"/>
    <property type="evidence" value="ECO:0007669"/>
    <property type="project" value="InterPro"/>
</dbReference>
<dbReference type="AlphaFoldDB" id="A0A0B7NQU8"/>
<protein>
    <recommendedName>
        <fullName evidence="1">Transposase Tc1-like domain-containing protein</fullName>
    </recommendedName>
</protein>
<dbReference type="GO" id="GO:0003677">
    <property type="term" value="F:DNA binding"/>
    <property type="evidence" value="ECO:0007669"/>
    <property type="project" value="InterPro"/>
</dbReference>
<organism evidence="2 3">
    <name type="scientific">Parasitella parasitica</name>
    <dbReference type="NCBI Taxonomy" id="35722"/>
    <lineage>
        <taxon>Eukaryota</taxon>
        <taxon>Fungi</taxon>
        <taxon>Fungi incertae sedis</taxon>
        <taxon>Mucoromycota</taxon>
        <taxon>Mucoromycotina</taxon>
        <taxon>Mucoromycetes</taxon>
        <taxon>Mucorales</taxon>
        <taxon>Mucorineae</taxon>
        <taxon>Mucoraceae</taxon>
        <taxon>Parasitella</taxon>
    </lineage>
</organism>
<dbReference type="InterPro" id="IPR002492">
    <property type="entry name" value="Transposase_Tc1-like"/>
</dbReference>
<gene>
    <name evidence="2" type="primary">PARPA_11660.1 scaffold 44482</name>
</gene>
<dbReference type="EMBL" id="LN733663">
    <property type="protein sequence ID" value="CEP17364.1"/>
    <property type="molecule type" value="Genomic_DNA"/>
</dbReference>
<dbReference type="Proteomes" id="UP000054107">
    <property type="component" value="Unassembled WGS sequence"/>
</dbReference>
<proteinExistence type="predicted"/>
<dbReference type="GO" id="GO:0015074">
    <property type="term" value="P:DNA integration"/>
    <property type="evidence" value="ECO:0007669"/>
    <property type="project" value="InterPro"/>
</dbReference>
<evidence type="ECO:0000313" key="2">
    <source>
        <dbReference type="EMBL" id="CEP17364.1"/>
    </source>
</evidence>
<feature type="domain" description="Transposase Tc1-like" evidence="1">
    <location>
        <begin position="65"/>
        <end position="131"/>
    </location>
</feature>
<reference evidence="2 3" key="1">
    <citation type="submission" date="2014-09" db="EMBL/GenBank/DDBJ databases">
        <authorList>
            <person name="Ellenberger Sabrina"/>
        </authorList>
    </citation>
    <scope>NUCLEOTIDE SEQUENCE [LARGE SCALE GENOMIC DNA]</scope>
    <source>
        <strain evidence="2 3">CBS 412.66</strain>
    </source>
</reference>
<name>A0A0B7NQU8_9FUNG</name>
<dbReference type="Pfam" id="PF01498">
    <property type="entry name" value="HTH_Tnp_Tc3_2"/>
    <property type="match status" value="1"/>
</dbReference>
<evidence type="ECO:0000259" key="1">
    <source>
        <dbReference type="Pfam" id="PF01498"/>
    </source>
</evidence>
<evidence type="ECO:0000313" key="3">
    <source>
        <dbReference type="Proteomes" id="UP000054107"/>
    </source>
</evidence>
<keyword evidence="3" id="KW-1185">Reference proteome</keyword>